<accession>A0A0J9WCF7</accession>
<reference evidence="1" key="2">
    <citation type="journal article" date="2010" name="Nature">
        <title>Comparative genomics reveals mobile pathogenicity chromosomes in Fusarium.</title>
        <authorList>
            <person name="Ma L.J."/>
            <person name="van der Does H.C."/>
            <person name="Borkovich K.A."/>
            <person name="Coleman J.J."/>
            <person name="Daboussi M.J."/>
            <person name="Di Pietro A."/>
            <person name="Dufresne M."/>
            <person name="Freitag M."/>
            <person name="Grabherr M."/>
            <person name="Henrissat B."/>
            <person name="Houterman P.M."/>
            <person name="Kang S."/>
            <person name="Shim W.B."/>
            <person name="Woloshuk C."/>
            <person name="Xie X."/>
            <person name="Xu J.R."/>
            <person name="Antoniw J."/>
            <person name="Baker S.E."/>
            <person name="Bluhm B.H."/>
            <person name="Breakspear A."/>
            <person name="Brown D.W."/>
            <person name="Butchko R.A."/>
            <person name="Chapman S."/>
            <person name="Coulson R."/>
            <person name="Coutinho P.M."/>
            <person name="Danchin E.G."/>
            <person name="Diener A."/>
            <person name="Gale L.R."/>
            <person name="Gardiner D.M."/>
            <person name="Goff S."/>
            <person name="Hammond-Kosack K.E."/>
            <person name="Hilburn K."/>
            <person name="Hua-Van A."/>
            <person name="Jonkers W."/>
            <person name="Kazan K."/>
            <person name="Kodira C.D."/>
            <person name="Koehrsen M."/>
            <person name="Kumar L."/>
            <person name="Lee Y.H."/>
            <person name="Li L."/>
            <person name="Manners J.M."/>
            <person name="Miranda-Saavedra D."/>
            <person name="Mukherjee M."/>
            <person name="Park G."/>
            <person name="Park J."/>
            <person name="Park S.Y."/>
            <person name="Proctor R.H."/>
            <person name="Regev A."/>
            <person name="Ruiz-Roldan M.C."/>
            <person name="Sain D."/>
            <person name="Sakthikumar S."/>
            <person name="Sykes S."/>
            <person name="Schwartz D.C."/>
            <person name="Turgeon B.G."/>
            <person name="Wapinski I."/>
            <person name="Yoder O."/>
            <person name="Young S."/>
            <person name="Zeng Q."/>
            <person name="Zhou S."/>
            <person name="Galagan J."/>
            <person name="Cuomo C.A."/>
            <person name="Kistler H.C."/>
            <person name="Rep M."/>
        </authorList>
    </citation>
    <scope>NUCLEOTIDE SEQUENCE [LARGE SCALE GENOMIC DNA]</scope>
    <source>
        <strain evidence="1">4287</strain>
    </source>
</reference>
<proteinExistence type="predicted"/>
<reference evidence="1" key="1">
    <citation type="submission" date="2007-04" db="EMBL/GenBank/DDBJ databases">
        <authorList>
            <consortium name="The Broad Institute Genome Sequencing Platform"/>
            <person name="Birren B."/>
            <person name="Lander E."/>
            <person name="Galagan J."/>
            <person name="Nusbaum C."/>
            <person name="Devon K."/>
            <person name="Ma L.-J."/>
            <person name="Jaffe D."/>
            <person name="Butler J."/>
            <person name="Alvarez P."/>
            <person name="Gnerre S."/>
            <person name="Grabherr M."/>
            <person name="Kleber M."/>
            <person name="Mauceli E."/>
            <person name="Brockman W."/>
            <person name="MacCallum I.A."/>
            <person name="Young S."/>
            <person name="LaButti K."/>
            <person name="DeCaprio D."/>
            <person name="Crawford M."/>
            <person name="Koehrsen M."/>
            <person name="Engels R."/>
            <person name="Montgomery P."/>
            <person name="Pearson M."/>
            <person name="Howarth C."/>
            <person name="Larson L."/>
            <person name="White J."/>
            <person name="O'Leary S."/>
            <person name="Kodira C."/>
            <person name="Zeng Q."/>
            <person name="Yandava C."/>
            <person name="Alvarado L."/>
            <person name="Kistler C."/>
            <person name="Shim W.-B."/>
            <person name="Kang S."/>
            <person name="Woloshuk C."/>
        </authorList>
    </citation>
    <scope>NUCLEOTIDE SEQUENCE</scope>
    <source>
        <strain evidence="1">4287</strain>
    </source>
</reference>
<dbReference type="AlphaFoldDB" id="A0A0J9WCF7"/>
<dbReference type="RefSeq" id="XP_018258301.1">
    <property type="nucleotide sequence ID" value="XM_018403202.1"/>
</dbReference>
<dbReference type="KEGG" id="fox:FOXG_22788"/>
<sequence length="39" mass="4246">MRRNAASAQIVTGSIKPKAESFKVSVVSLMKRILLRDSG</sequence>
<dbReference type="Proteomes" id="UP000009097">
    <property type="component" value="Unassembled WGS sequence"/>
</dbReference>
<evidence type="ECO:0000313" key="1">
    <source>
        <dbReference type="EMBL" id="KNB20256.1"/>
    </source>
</evidence>
<dbReference type="EMBL" id="DS231742">
    <property type="protein sequence ID" value="KNB20256.1"/>
    <property type="molecule type" value="Genomic_DNA"/>
</dbReference>
<dbReference type="VEuPathDB" id="FungiDB:FOXG_22788"/>
<evidence type="ECO:0000313" key="2">
    <source>
        <dbReference type="Proteomes" id="UP000009097"/>
    </source>
</evidence>
<organism evidence="1 2">
    <name type="scientific">Fusarium oxysporum f. sp. lycopersici (strain 4287 / CBS 123668 / FGSC 9935 / NRRL 34936)</name>
    <name type="common">Fusarium vascular wilt of tomato</name>
    <dbReference type="NCBI Taxonomy" id="426428"/>
    <lineage>
        <taxon>Eukaryota</taxon>
        <taxon>Fungi</taxon>
        <taxon>Dikarya</taxon>
        <taxon>Ascomycota</taxon>
        <taxon>Pezizomycotina</taxon>
        <taxon>Sordariomycetes</taxon>
        <taxon>Hypocreomycetidae</taxon>
        <taxon>Hypocreales</taxon>
        <taxon>Nectriaceae</taxon>
        <taxon>Fusarium</taxon>
        <taxon>Fusarium oxysporum species complex</taxon>
    </lineage>
</organism>
<dbReference type="GeneID" id="28963494"/>
<gene>
    <name evidence="1" type="ORF">FOXG_22788</name>
</gene>
<name>A0A0J9WCF7_FUSO4</name>
<protein>
    <submittedName>
        <fullName evidence="1">Uncharacterized protein</fullName>
    </submittedName>
</protein>